<dbReference type="Proteomes" id="UP000286415">
    <property type="component" value="Unassembled WGS sequence"/>
</dbReference>
<organism evidence="1 2">
    <name type="scientific">Clonorchis sinensis</name>
    <name type="common">Chinese liver fluke</name>
    <dbReference type="NCBI Taxonomy" id="79923"/>
    <lineage>
        <taxon>Eukaryota</taxon>
        <taxon>Metazoa</taxon>
        <taxon>Spiralia</taxon>
        <taxon>Lophotrochozoa</taxon>
        <taxon>Platyhelminthes</taxon>
        <taxon>Trematoda</taxon>
        <taxon>Digenea</taxon>
        <taxon>Opisthorchiida</taxon>
        <taxon>Opisthorchiata</taxon>
        <taxon>Opisthorchiidae</taxon>
        <taxon>Clonorchis</taxon>
    </lineage>
</organism>
<dbReference type="AlphaFoldDB" id="A0A419PHD0"/>
<reference evidence="1 2" key="1">
    <citation type="journal article" date="2018" name="Biotechnol. Adv.">
        <title>Improved genomic resources and new bioinformatic workflow for the carcinogenic parasite Clonorchis sinensis: Biotechnological implications.</title>
        <authorList>
            <person name="Wang D."/>
            <person name="Korhonen P.K."/>
            <person name="Gasser R.B."/>
            <person name="Young N.D."/>
        </authorList>
    </citation>
    <scope>NUCLEOTIDE SEQUENCE [LARGE SCALE GENOMIC DNA]</scope>
    <source>
        <strain evidence="1">Cs-k2</strain>
    </source>
</reference>
<gene>
    <name evidence="1" type="ORF">CSKR_101690</name>
</gene>
<dbReference type="InParanoid" id="A0A419PHD0"/>
<dbReference type="EMBL" id="NIRI02000042">
    <property type="protein sequence ID" value="KAG5450529.1"/>
    <property type="molecule type" value="Genomic_DNA"/>
</dbReference>
<reference evidence="1 2" key="2">
    <citation type="journal article" date="2021" name="Genomics">
        <title>High-quality reference genome for Clonorchis sinensis.</title>
        <authorList>
            <person name="Young N.D."/>
            <person name="Stroehlein A.J."/>
            <person name="Kinkar L."/>
            <person name="Wang T."/>
            <person name="Sohn W.M."/>
            <person name="Chang B.C.H."/>
            <person name="Kaur P."/>
            <person name="Weisz D."/>
            <person name="Dudchenko O."/>
            <person name="Aiden E.L."/>
            <person name="Korhonen P.K."/>
            <person name="Gasser R.B."/>
        </authorList>
    </citation>
    <scope>NUCLEOTIDE SEQUENCE [LARGE SCALE GENOMIC DNA]</scope>
    <source>
        <strain evidence="1">Cs-k2</strain>
    </source>
</reference>
<name>A0A419PHD0_CLOSI</name>
<keyword evidence="2" id="KW-1185">Reference proteome</keyword>
<evidence type="ECO:0000313" key="2">
    <source>
        <dbReference type="Proteomes" id="UP000286415"/>
    </source>
</evidence>
<proteinExistence type="predicted"/>
<sequence>MTLHFVGQSTCQRSNFSQFIEKHLCLPFLFKDENDVVCIFQIDKVFFKSSLNTGIYKSFQRSSHYIVDHESSVKFSQNKSPHTFNLEDEETMFLRHLNINQPGMKDSGIETFSRAELKLASTLICISSRYSPEI</sequence>
<protein>
    <submittedName>
        <fullName evidence="1">Uncharacterized protein</fullName>
    </submittedName>
</protein>
<evidence type="ECO:0000313" key="1">
    <source>
        <dbReference type="EMBL" id="KAG5450529.1"/>
    </source>
</evidence>
<comment type="caution">
    <text evidence="1">The sequence shown here is derived from an EMBL/GenBank/DDBJ whole genome shotgun (WGS) entry which is preliminary data.</text>
</comment>
<accession>A0A419PHD0</accession>